<keyword evidence="2" id="KW-1185">Reference proteome</keyword>
<evidence type="ECO:0000313" key="1">
    <source>
        <dbReference type="EMBL" id="ADN76292.1"/>
    </source>
</evidence>
<dbReference type="HOGENOM" id="CLU_881846_0_0_6"/>
<sequence length="327" mass="38220">MIDALFTQEVQLGIDIATSATIIGAMLSWFIESRRQAKKSRERGISDQARASSLSKVQSILYEFENSFSDLIASAQTFERPIDNRSGDRLGEYLRHHPEFIDVSSERLGNFYQEVDRFYESIQKRRYSLLPVLDSLHSGDKFMYDLKQDIQQVGELYNKLNSGWSQLLREFHAVYKEYYPIVLADENHNKSQEEMVGLLLEREDYIRAMLSILLDKSYWTWVESFVPKEMEEAYKTMLETNERDAAALNRAAVNFTGHLLKDPYRLFAQILRRTSVEVQTARIECKDILIKLSALTHKLLSNQEVNLDDLIKKYETEDYLGKERFIH</sequence>
<protein>
    <submittedName>
        <fullName evidence="1">Uncharacterized protein</fullName>
    </submittedName>
</protein>
<organism evidence="1 2">
    <name type="scientific">Ferrimonas balearica (strain DSM 9799 / CCM 4581 / KCTC 23876 / PAT)</name>
    <dbReference type="NCBI Taxonomy" id="550540"/>
    <lineage>
        <taxon>Bacteria</taxon>
        <taxon>Pseudomonadati</taxon>
        <taxon>Pseudomonadota</taxon>
        <taxon>Gammaproteobacteria</taxon>
        <taxon>Alteromonadales</taxon>
        <taxon>Ferrimonadaceae</taxon>
        <taxon>Ferrimonas</taxon>
    </lineage>
</organism>
<evidence type="ECO:0000313" key="2">
    <source>
        <dbReference type="Proteomes" id="UP000006683"/>
    </source>
</evidence>
<dbReference type="OrthoDB" id="8685187at2"/>
<proteinExistence type="predicted"/>
<gene>
    <name evidence="1" type="ordered locus">Fbal_2089</name>
</gene>
<dbReference type="RefSeq" id="WP_013345598.1">
    <property type="nucleotide sequence ID" value="NC_014541.1"/>
</dbReference>
<dbReference type="Proteomes" id="UP000006683">
    <property type="component" value="Chromosome"/>
</dbReference>
<dbReference type="eggNOG" id="ENOG5033TQG">
    <property type="taxonomic scope" value="Bacteria"/>
</dbReference>
<dbReference type="KEGG" id="fbl:Fbal_2089"/>
<accession>E1SUW5</accession>
<name>E1SUW5_FERBD</name>
<dbReference type="AlphaFoldDB" id="E1SUW5"/>
<dbReference type="GeneID" id="67182296"/>
<reference evidence="1 2" key="1">
    <citation type="journal article" date="2010" name="Stand. Genomic Sci.">
        <title>Complete genome sequence of Ferrimonas balearica type strain (PAT).</title>
        <authorList>
            <person name="Nolan M."/>
            <person name="Sikorski J."/>
            <person name="Davenport K."/>
            <person name="Lucas S."/>
            <person name="Glavina Del Rio T."/>
            <person name="Tice H."/>
            <person name="Cheng J."/>
            <person name="Goodwin L."/>
            <person name="Pitluck S."/>
            <person name="Liolios K."/>
            <person name="Ivanova N."/>
            <person name="Mavromatis K."/>
            <person name="Ovchinnikova G."/>
            <person name="Pati A."/>
            <person name="Chen A."/>
            <person name="Palaniappan K."/>
            <person name="Land M."/>
            <person name="Hauser L."/>
            <person name="Chang Y."/>
            <person name="Jeffries C."/>
            <person name="Tapia R."/>
            <person name="Brettin T."/>
            <person name="Detter J."/>
            <person name="Han C."/>
            <person name="Yasawong M."/>
            <person name="Rohde M."/>
            <person name="Tindall B."/>
            <person name="Goker M."/>
            <person name="Woyke T."/>
            <person name="Bristow J."/>
            <person name="Eisen J."/>
            <person name="Markowitz V."/>
            <person name="Hugenholtz P."/>
            <person name="Kyrpides N."/>
            <person name="Klenk H."/>
            <person name="Lapidus A."/>
        </authorList>
    </citation>
    <scope>NUCLEOTIDE SEQUENCE [LARGE SCALE GENOMIC DNA]</scope>
    <source>
        <strain evidence="2">DSM 9799 / CCM 4581 / KCTC 23876 / PAT</strain>
    </source>
</reference>
<dbReference type="EMBL" id="CP002209">
    <property type="protein sequence ID" value="ADN76292.1"/>
    <property type="molecule type" value="Genomic_DNA"/>
</dbReference>